<evidence type="ECO:0000313" key="2">
    <source>
        <dbReference type="EMBL" id="KAF4958437.1"/>
    </source>
</evidence>
<feature type="region of interest" description="Disordered" evidence="1">
    <location>
        <begin position="84"/>
        <end position="161"/>
    </location>
</feature>
<dbReference type="PANTHER" id="PTHR38166:SF1">
    <property type="entry name" value="C2H2-TYPE DOMAIN-CONTAINING PROTEIN"/>
    <property type="match status" value="1"/>
</dbReference>
<organism evidence="2 3">
    <name type="scientific">Fusarium gaditjirri</name>
    <dbReference type="NCBI Taxonomy" id="282569"/>
    <lineage>
        <taxon>Eukaryota</taxon>
        <taxon>Fungi</taxon>
        <taxon>Dikarya</taxon>
        <taxon>Ascomycota</taxon>
        <taxon>Pezizomycotina</taxon>
        <taxon>Sordariomycetes</taxon>
        <taxon>Hypocreomycetidae</taxon>
        <taxon>Hypocreales</taxon>
        <taxon>Nectriaceae</taxon>
        <taxon>Fusarium</taxon>
        <taxon>Fusarium nisikadoi species complex</taxon>
    </lineage>
</organism>
<evidence type="ECO:0000256" key="1">
    <source>
        <dbReference type="SAM" id="MobiDB-lite"/>
    </source>
</evidence>
<dbReference type="PANTHER" id="PTHR38166">
    <property type="entry name" value="C2H2-TYPE DOMAIN-CONTAINING PROTEIN-RELATED"/>
    <property type="match status" value="1"/>
</dbReference>
<proteinExistence type="predicted"/>
<comment type="caution">
    <text evidence="2">The sequence shown here is derived from an EMBL/GenBank/DDBJ whole genome shotgun (WGS) entry which is preliminary data.</text>
</comment>
<feature type="compositionally biased region" description="Basic and acidic residues" evidence="1">
    <location>
        <begin position="237"/>
        <end position="253"/>
    </location>
</feature>
<feature type="compositionally biased region" description="Basic and acidic residues" evidence="1">
    <location>
        <begin position="516"/>
        <end position="539"/>
    </location>
</feature>
<feature type="compositionally biased region" description="Basic and acidic residues" evidence="1">
    <location>
        <begin position="88"/>
        <end position="98"/>
    </location>
</feature>
<feature type="region of interest" description="Disordered" evidence="1">
    <location>
        <begin position="230"/>
        <end position="260"/>
    </location>
</feature>
<evidence type="ECO:0008006" key="4">
    <source>
        <dbReference type="Google" id="ProtNLM"/>
    </source>
</evidence>
<dbReference type="OrthoDB" id="4161727at2759"/>
<sequence length="589" mass="66393">MDEGDIALGRPYALSRVYTIRSKSLWTKDKSIGLRSHDRMKRLNLGMECDGLHKAMKFNAFELKGICQSDALLLLASTVVKTGNCGKMDQEGESKSPQEGKSSPDNQRNEEWDGTKHREQSSTSAGKKRSTDSAGHPNDDDDLNDSDEDGDKLQPPNKRRVKESDLKFACPFYKYDPERFKNTRSCMGPGWVNVQRVKSHCEPPFKCLRCSSAFKAEDELRKHLQKTVPCSVSDPESQGRDKLSPIDAETEKRLRSRNKASKTLTEAERWFNMYQIIFPNHPSPLSPYHSPPKDDTEDLVQLFSRSIRPRFEDELRLRLERAFTKSTIVDHVIHEAMAAFTTVIHGKYDSDGRNEGLFRDTLQNGIIANKSSVRTEAAKNTEFISPRLENGPIETAGDTFQLASGPLSPSFNGEALTHQTEVVPWRKNWLTAMGNVASDSSSGFKDERALLRSVRNIQQEMGSSPVPQLIPEAPKRQGTDILPSTSRREPWPSPSPDIKQPLGHEGPSRCSSGDNSHQDVGDSSRKHLKTRHEVEHETTPWKCVTSFDISPDDEKRGDRECWDPFWALPLLEPGTDFDSWLDQSNPSTK</sequence>
<protein>
    <recommendedName>
        <fullName evidence="4">C2H2-type domain-containing protein</fullName>
    </recommendedName>
</protein>
<dbReference type="EMBL" id="JABFAI010000052">
    <property type="protein sequence ID" value="KAF4958437.1"/>
    <property type="molecule type" value="Genomic_DNA"/>
</dbReference>
<name>A0A8H4TIQ9_9HYPO</name>
<accession>A0A8H4TIQ9</accession>
<reference evidence="2" key="2">
    <citation type="submission" date="2020-05" db="EMBL/GenBank/DDBJ databases">
        <authorList>
            <person name="Kim H.-S."/>
            <person name="Proctor R.H."/>
            <person name="Brown D.W."/>
        </authorList>
    </citation>
    <scope>NUCLEOTIDE SEQUENCE</scope>
    <source>
        <strain evidence="2">NRRL 45417</strain>
    </source>
</reference>
<feature type="compositionally biased region" description="Basic and acidic residues" evidence="1">
    <location>
        <begin position="107"/>
        <end position="120"/>
    </location>
</feature>
<dbReference type="AlphaFoldDB" id="A0A8H4TIQ9"/>
<keyword evidence="3" id="KW-1185">Reference proteome</keyword>
<gene>
    <name evidence="2" type="ORF">FGADI_2359</name>
</gene>
<evidence type="ECO:0000313" key="3">
    <source>
        <dbReference type="Proteomes" id="UP000604273"/>
    </source>
</evidence>
<feature type="region of interest" description="Disordered" evidence="1">
    <location>
        <begin position="458"/>
        <end position="560"/>
    </location>
</feature>
<feature type="compositionally biased region" description="Acidic residues" evidence="1">
    <location>
        <begin position="139"/>
        <end position="150"/>
    </location>
</feature>
<dbReference type="Proteomes" id="UP000604273">
    <property type="component" value="Unassembled WGS sequence"/>
</dbReference>
<reference evidence="2" key="1">
    <citation type="journal article" date="2020" name="BMC Genomics">
        <title>Correction to: Identification and distribution of gene clusters required for synthesis of sphingolipid metabolism inhibitors in diverse species of the filamentous fungus Fusarium.</title>
        <authorList>
            <person name="Kim H.S."/>
            <person name="Lohmar J.M."/>
            <person name="Busman M."/>
            <person name="Brown D.W."/>
            <person name="Naumann T.A."/>
            <person name="Divon H.H."/>
            <person name="Lysoe E."/>
            <person name="Uhlig S."/>
            <person name="Proctor R.H."/>
        </authorList>
    </citation>
    <scope>NUCLEOTIDE SEQUENCE</scope>
    <source>
        <strain evidence="2">NRRL 45417</strain>
    </source>
</reference>